<evidence type="ECO:0000313" key="3">
    <source>
        <dbReference type="Proteomes" id="UP000256690"/>
    </source>
</evidence>
<feature type="chain" id="PRO_5017626591" description="Bys1 family protein" evidence="1">
    <location>
        <begin position="18"/>
        <end position="175"/>
    </location>
</feature>
<evidence type="ECO:0000256" key="1">
    <source>
        <dbReference type="SAM" id="SignalP"/>
    </source>
</evidence>
<dbReference type="RefSeq" id="XP_026604272.1">
    <property type="nucleotide sequence ID" value="XM_026746792.1"/>
</dbReference>
<keyword evidence="1" id="KW-0732">Signal</keyword>
<comment type="caution">
    <text evidence="2">The sequence shown here is derived from an EMBL/GenBank/DDBJ whole genome shotgun (WGS) entry which is preliminary data.</text>
</comment>
<dbReference type="Pfam" id="PF04681">
    <property type="entry name" value="Bys1"/>
    <property type="match status" value="1"/>
</dbReference>
<reference evidence="2 3" key="1">
    <citation type="journal article" date="2018" name="IMA Fungus">
        <title>IMA Genome-F 9: Draft genome sequence of Annulohypoxylon stygium, Aspergillus mulundensis, Berkeleyomyces basicola (syn. Thielaviopsis basicola), Ceratocystis smalleyi, two Cercospora beticola strains, Coleophoma cylindrospora, Fusarium fracticaudum, Phialophora cf. hyalina, and Morchella septimelata.</title>
        <authorList>
            <person name="Wingfield B.D."/>
            <person name="Bills G.F."/>
            <person name="Dong Y."/>
            <person name="Huang W."/>
            <person name="Nel W.J."/>
            <person name="Swalarsk-Parry B.S."/>
            <person name="Vaghefi N."/>
            <person name="Wilken P.M."/>
            <person name="An Z."/>
            <person name="de Beer Z.W."/>
            <person name="De Vos L."/>
            <person name="Chen L."/>
            <person name="Duong T.A."/>
            <person name="Gao Y."/>
            <person name="Hammerbacher A."/>
            <person name="Kikkert J.R."/>
            <person name="Li Y."/>
            <person name="Li H."/>
            <person name="Li K."/>
            <person name="Li Q."/>
            <person name="Liu X."/>
            <person name="Ma X."/>
            <person name="Naidoo K."/>
            <person name="Pethybridge S.J."/>
            <person name="Sun J."/>
            <person name="Steenkamp E.T."/>
            <person name="van der Nest M.A."/>
            <person name="van Wyk S."/>
            <person name="Wingfield M.J."/>
            <person name="Xiong C."/>
            <person name="Yue Q."/>
            <person name="Zhang X."/>
        </authorList>
    </citation>
    <scope>NUCLEOTIDE SEQUENCE [LARGE SCALE GENOMIC DNA]</scope>
    <source>
        <strain evidence="2 3">DSM 5745</strain>
    </source>
</reference>
<proteinExistence type="predicted"/>
<evidence type="ECO:0000313" key="2">
    <source>
        <dbReference type="EMBL" id="RDW81219.1"/>
    </source>
</evidence>
<dbReference type="PANTHER" id="PTHR36195:SF5">
    <property type="entry name" value="BYS1 FAMILY PROTEIN (AFU_ORTHOLOGUE AFUA_2G04533)"/>
    <property type="match status" value="1"/>
</dbReference>
<dbReference type="GeneID" id="38115146"/>
<evidence type="ECO:0008006" key="4">
    <source>
        <dbReference type="Google" id="ProtNLM"/>
    </source>
</evidence>
<accession>A0A3D8S4L2</accession>
<dbReference type="Proteomes" id="UP000256690">
    <property type="component" value="Unassembled WGS sequence"/>
</dbReference>
<gene>
    <name evidence="2" type="ORF">DSM5745_04776</name>
</gene>
<protein>
    <recommendedName>
        <fullName evidence="4">Bys1 family protein</fullName>
    </recommendedName>
</protein>
<sequence length="175" mass="19406">MHFNLAAILSLAPLALAGIPRPRMVNTVVETNNMPMMRPSPNETIGHAIVFNNCEMPIYLWSVGQDISPQYQLIPGDSYSEVYRRDSQSGGVAIKITTVKNGLYLSAPQTVFAYNLVENLVWYDLSDVFGDPFQGEIVTVEPSEPEIWWNEGVPPSGSQVRLLEASNDLVLSVCY</sequence>
<dbReference type="InterPro" id="IPR006771">
    <property type="entry name" value="CetA-like"/>
</dbReference>
<feature type="signal peptide" evidence="1">
    <location>
        <begin position="1"/>
        <end position="17"/>
    </location>
</feature>
<dbReference type="OrthoDB" id="3682664at2759"/>
<keyword evidence="3" id="KW-1185">Reference proteome</keyword>
<organism evidence="2 3">
    <name type="scientific">Aspergillus mulundensis</name>
    <dbReference type="NCBI Taxonomy" id="1810919"/>
    <lineage>
        <taxon>Eukaryota</taxon>
        <taxon>Fungi</taxon>
        <taxon>Dikarya</taxon>
        <taxon>Ascomycota</taxon>
        <taxon>Pezizomycotina</taxon>
        <taxon>Eurotiomycetes</taxon>
        <taxon>Eurotiomycetidae</taxon>
        <taxon>Eurotiales</taxon>
        <taxon>Aspergillaceae</taxon>
        <taxon>Aspergillus</taxon>
        <taxon>Aspergillus subgen. Nidulantes</taxon>
    </lineage>
</organism>
<name>A0A3D8S4L2_9EURO</name>
<dbReference type="AlphaFoldDB" id="A0A3D8S4L2"/>
<dbReference type="EMBL" id="PVWQ01000005">
    <property type="protein sequence ID" value="RDW81219.1"/>
    <property type="molecule type" value="Genomic_DNA"/>
</dbReference>
<dbReference type="STRING" id="1810919.A0A3D8S4L2"/>
<dbReference type="PANTHER" id="PTHR36195">
    <property type="entry name" value="DOMAIN PROTEIN, PUTATIVE (AFU_ORTHOLOGUE AFUA_5G01990)-RELATED-RELATED"/>
    <property type="match status" value="1"/>
</dbReference>